<keyword evidence="5" id="KW-0998">Cell outer membrane</keyword>
<dbReference type="Proteomes" id="UP000290848">
    <property type="component" value="Unassembled WGS sequence"/>
</dbReference>
<sequence>MRTYLTLLVFCCVLLNGCNDYLDLKPDKKMAIPSTSGDLWAILDNYAIMNQSTPMAGEESADTYYLTESSYNSISNVNTRNNYIWADQGERIGDWSNPYRAIFYANVVLDALNDKAKGLAEDEKKVIRGSALFFRSFLFYELAQVFAKPYSEEVLSSPGIPLRLDSDPDAASFRASIGDTYAQIISDLKLAGSLLPVTSAPKNRPSGAAVYGLLARIYLNMGEYENASLYADSCLSVNNALMDYNSLSKTATTPIARFNDEVILASRSYDLSNLLGTSRCRVDTLLYNSYVANDLRKVIFFKKNTDGSYTIKGSYDGAYNGGFFNGIAKDEQYLILAECKARLGDTQGAMAALNTLLSKRFTGFTPYVAATSQQALDLVLAERRKELVLRGTRWSDLRRLNKEPKYAVSLKRKLGSKEYELVPGDKRYVMLIPTKVMNVSGLVQNER</sequence>
<dbReference type="AlphaFoldDB" id="A0A4Q0MA93"/>
<organism evidence="8 9">
    <name type="scientific">Arcticibacter tournemirensis</name>
    <dbReference type="NCBI Taxonomy" id="699437"/>
    <lineage>
        <taxon>Bacteria</taxon>
        <taxon>Pseudomonadati</taxon>
        <taxon>Bacteroidota</taxon>
        <taxon>Sphingobacteriia</taxon>
        <taxon>Sphingobacteriales</taxon>
        <taxon>Sphingobacteriaceae</taxon>
        <taxon>Arcticibacter</taxon>
    </lineage>
</organism>
<accession>A0A4Q0MA93</accession>
<keyword evidence="3" id="KW-0732">Signal</keyword>
<gene>
    <name evidence="8" type="ORF">EKH83_09365</name>
</gene>
<reference evidence="8 9" key="1">
    <citation type="submission" date="2018-12" db="EMBL/GenBank/DDBJ databases">
        <title>The Draft Genome Sequence of the Soil Bacterium Pedobacter tournemirensis R1.</title>
        <authorList>
            <person name="He J."/>
        </authorList>
    </citation>
    <scope>NUCLEOTIDE SEQUENCE [LARGE SCALE GENOMIC DNA]</scope>
    <source>
        <strain evidence="8 9">R1</strain>
    </source>
</reference>
<dbReference type="SUPFAM" id="SSF48452">
    <property type="entry name" value="TPR-like"/>
    <property type="match status" value="1"/>
</dbReference>
<dbReference type="GO" id="GO:0009279">
    <property type="term" value="C:cell outer membrane"/>
    <property type="evidence" value="ECO:0007669"/>
    <property type="project" value="UniProtKB-SubCell"/>
</dbReference>
<dbReference type="InterPro" id="IPR011990">
    <property type="entry name" value="TPR-like_helical_dom_sf"/>
</dbReference>
<evidence type="ECO:0000256" key="4">
    <source>
        <dbReference type="ARBA" id="ARBA00023136"/>
    </source>
</evidence>
<dbReference type="Pfam" id="PF07980">
    <property type="entry name" value="SusD_RagB"/>
    <property type="match status" value="1"/>
</dbReference>
<comment type="caution">
    <text evidence="8">The sequence shown here is derived from an EMBL/GenBank/DDBJ whole genome shotgun (WGS) entry which is preliminary data.</text>
</comment>
<dbReference type="InterPro" id="IPR012944">
    <property type="entry name" value="SusD_RagB_dom"/>
</dbReference>
<evidence type="ECO:0000259" key="7">
    <source>
        <dbReference type="Pfam" id="PF14322"/>
    </source>
</evidence>
<feature type="domain" description="SusD-like N-terminal" evidence="7">
    <location>
        <begin position="20"/>
        <end position="219"/>
    </location>
</feature>
<comment type="subcellular location">
    <subcellularLocation>
        <location evidence="1">Cell outer membrane</location>
    </subcellularLocation>
</comment>
<evidence type="ECO:0000313" key="8">
    <source>
        <dbReference type="EMBL" id="RXF70084.1"/>
    </source>
</evidence>
<evidence type="ECO:0000256" key="3">
    <source>
        <dbReference type="ARBA" id="ARBA00022729"/>
    </source>
</evidence>
<keyword evidence="4" id="KW-0472">Membrane</keyword>
<name>A0A4Q0MA93_9SPHI</name>
<evidence type="ECO:0000313" key="9">
    <source>
        <dbReference type="Proteomes" id="UP000290848"/>
    </source>
</evidence>
<dbReference type="Pfam" id="PF14322">
    <property type="entry name" value="SusD-like_3"/>
    <property type="match status" value="1"/>
</dbReference>
<dbReference type="InterPro" id="IPR033985">
    <property type="entry name" value="SusD-like_N"/>
</dbReference>
<protein>
    <submittedName>
        <fullName evidence="8">RagB/SusD family nutrient uptake outer membrane protein</fullName>
    </submittedName>
</protein>
<evidence type="ECO:0000256" key="2">
    <source>
        <dbReference type="ARBA" id="ARBA00006275"/>
    </source>
</evidence>
<evidence type="ECO:0000256" key="5">
    <source>
        <dbReference type="ARBA" id="ARBA00023237"/>
    </source>
</evidence>
<dbReference type="RefSeq" id="WP_128769157.1">
    <property type="nucleotide sequence ID" value="NZ_RXOC01000005.1"/>
</dbReference>
<dbReference type="Gene3D" id="1.25.40.390">
    <property type="match status" value="1"/>
</dbReference>
<dbReference type="EMBL" id="RXOC01000005">
    <property type="protein sequence ID" value="RXF70084.1"/>
    <property type="molecule type" value="Genomic_DNA"/>
</dbReference>
<proteinExistence type="inferred from homology"/>
<comment type="similarity">
    <text evidence="2">Belongs to the SusD family.</text>
</comment>
<evidence type="ECO:0000256" key="1">
    <source>
        <dbReference type="ARBA" id="ARBA00004442"/>
    </source>
</evidence>
<evidence type="ECO:0000259" key="6">
    <source>
        <dbReference type="Pfam" id="PF07980"/>
    </source>
</evidence>
<feature type="domain" description="RagB/SusD" evidence="6">
    <location>
        <begin position="331"/>
        <end position="424"/>
    </location>
</feature>